<feature type="region of interest" description="Disordered" evidence="1">
    <location>
        <begin position="70"/>
        <end position="110"/>
    </location>
</feature>
<gene>
    <name evidence="2" type="ORF">Tci_169432</name>
</gene>
<accession>A0A699GRJ9</accession>
<name>A0A699GRJ9_TANCI</name>
<dbReference type="EMBL" id="BKCJ010040636">
    <property type="protein sequence ID" value="GEV97455.1"/>
    <property type="molecule type" value="Genomic_DNA"/>
</dbReference>
<evidence type="ECO:0000256" key="1">
    <source>
        <dbReference type="SAM" id="MobiDB-lite"/>
    </source>
</evidence>
<dbReference type="AlphaFoldDB" id="A0A699GRJ9"/>
<evidence type="ECO:0000313" key="2">
    <source>
        <dbReference type="EMBL" id="GEV97455.1"/>
    </source>
</evidence>
<feature type="compositionally biased region" description="Acidic residues" evidence="1">
    <location>
        <begin position="91"/>
        <end position="109"/>
    </location>
</feature>
<organism evidence="2">
    <name type="scientific">Tanacetum cinerariifolium</name>
    <name type="common">Dalmatian daisy</name>
    <name type="synonym">Chrysanthemum cinerariifolium</name>
    <dbReference type="NCBI Taxonomy" id="118510"/>
    <lineage>
        <taxon>Eukaryota</taxon>
        <taxon>Viridiplantae</taxon>
        <taxon>Streptophyta</taxon>
        <taxon>Embryophyta</taxon>
        <taxon>Tracheophyta</taxon>
        <taxon>Spermatophyta</taxon>
        <taxon>Magnoliopsida</taxon>
        <taxon>eudicotyledons</taxon>
        <taxon>Gunneridae</taxon>
        <taxon>Pentapetalae</taxon>
        <taxon>asterids</taxon>
        <taxon>campanulids</taxon>
        <taxon>Asterales</taxon>
        <taxon>Asteraceae</taxon>
        <taxon>Asteroideae</taxon>
        <taxon>Anthemideae</taxon>
        <taxon>Anthemidinae</taxon>
        <taxon>Tanacetum</taxon>
    </lineage>
</organism>
<proteinExistence type="predicted"/>
<sequence length="132" mass="15681">MIVNLLNLSCFPKNHLTTNKNKSILTIHTNLITTKDKQPVDNEDKTDDWYYELKAELQREWKQEDEQHAILAGKAAKEDLKEEPSLTKYDDESDYEPEDEAEYESDEDSRECFDYDDLHLAYSREKSPKWNF</sequence>
<reference evidence="2" key="1">
    <citation type="journal article" date="2019" name="Sci. Rep.">
        <title>Draft genome of Tanacetum cinerariifolium, the natural source of mosquito coil.</title>
        <authorList>
            <person name="Yamashiro T."/>
            <person name="Shiraishi A."/>
            <person name="Satake H."/>
            <person name="Nakayama K."/>
        </authorList>
    </citation>
    <scope>NUCLEOTIDE SEQUENCE</scope>
</reference>
<comment type="caution">
    <text evidence="2">The sequence shown here is derived from an EMBL/GenBank/DDBJ whole genome shotgun (WGS) entry which is preliminary data.</text>
</comment>
<feature type="compositionally biased region" description="Basic and acidic residues" evidence="1">
    <location>
        <begin position="75"/>
        <end position="90"/>
    </location>
</feature>
<protein>
    <submittedName>
        <fullName evidence="2">Uncharacterized protein</fullName>
    </submittedName>
</protein>